<feature type="binding site" evidence="7">
    <location>
        <position position="152"/>
    </location>
    <ligand>
        <name>substrate</name>
    </ligand>
</feature>
<feature type="binding site" evidence="7">
    <location>
        <position position="66"/>
    </location>
    <ligand>
        <name>S-adenosyl-L-methionine</name>
        <dbReference type="ChEBI" id="CHEBI:59789"/>
    </ligand>
</feature>
<evidence type="ECO:0000256" key="3">
    <source>
        <dbReference type="ARBA" id="ARBA00022603"/>
    </source>
</evidence>
<protein>
    <recommendedName>
        <fullName evidence="7">tRNA (guanine-N(7)-)-methyltransferase</fullName>
        <ecNumber evidence="7">2.1.1.33</ecNumber>
    </recommendedName>
    <alternativeName>
        <fullName evidence="7">tRNA (guanine(46)-N(7))-methyltransferase</fullName>
    </alternativeName>
    <alternativeName>
        <fullName evidence="7">tRNA(m7G46)-methyltransferase</fullName>
    </alternativeName>
</protein>
<feature type="binding site" evidence="7">
    <location>
        <position position="120"/>
    </location>
    <ligand>
        <name>substrate</name>
    </ligand>
</feature>
<dbReference type="InterPro" id="IPR029063">
    <property type="entry name" value="SAM-dependent_MTases_sf"/>
</dbReference>
<dbReference type="PANTHER" id="PTHR23417:SF14">
    <property type="entry name" value="PENTACOTRIPEPTIDE-REPEAT REGION OF PRORP DOMAIN-CONTAINING PROTEIN"/>
    <property type="match status" value="1"/>
</dbReference>
<dbReference type="EC" id="2.1.1.33" evidence="7"/>
<feature type="binding site" evidence="7">
    <location>
        <position position="93"/>
    </location>
    <ligand>
        <name>S-adenosyl-L-methionine</name>
        <dbReference type="ChEBI" id="CHEBI:59789"/>
    </ligand>
</feature>
<feature type="binding site" evidence="7">
    <location>
        <begin position="189"/>
        <end position="192"/>
    </location>
    <ligand>
        <name>substrate</name>
    </ligand>
</feature>
<keyword evidence="9" id="KW-1185">Reference proteome</keyword>
<dbReference type="InterPro" id="IPR003358">
    <property type="entry name" value="tRNA_(Gua-N-7)_MeTrfase_Trmb"/>
</dbReference>
<comment type="catalytic activity">
    <reaction evidence="1 7">
        <text>guanosine(46) in tRNA + S-adenosyl-L-methionine = N(7)-methylguanosine(46) in tRNA + S-adenosyl-L-homocysteine</text>
        <dbReference type="Rhea" id="RHEA:42708"/>
        <dbReference type="Rhea" id="RHEA-COMP:10188"/>
        <dbReference type="Rhea" id="RHEA-COMP:10189"/>
        <dbReference type="ChEBI" id="CHEBI:57856"/>
        <dbReference type="ChEBI" id="CHEBI:59789"/>
        <dbReference type="ChEBI" id="CHEBI:74269"/>
        <dbReference type="ChEBI" id="CHEBI:74480"/>
        <dbReference type="EC" id="2.1.1.33"/>
    </reaction>
</comment>
<evidence type="ECO:0000256" key="2">
    <source>
        <dbReference type="ARBA" id="ARBA00003015"/>
    </source>
</evidence>
<dbReference type="Gene3D" id="3.40.50.150">
    <property type="entry name" value="Vaccinia Virus protein VP39"/>
    <property type="match status" value="1"/>
</dbReference>
<comment type="function">
    <text evidence="2 7">Catalyzes the formation of N(7)-methylguanine at position 46 (m7G46) in tRNA.</text>
</comment>
<dbReference type="PANTHER" id="PTHR23417">
    <property type="entry name" value="3-DEOXY-D-MANNO-OCTULOSONIC-ACID TRANSFERASE/TRNA GUANINE-N 7 - -METHYLTRANSFERASE"/>
    <property type="match status" value="1"/>
</dbReference>
<name>A0ABT6F5E6_9BACT</name>
<evidence type="ECO:0000256" key="6">
    <source>
        <dbReference type="ARBA" id="ARBA00022694"/>
    </source>
</evidence>
<evidence type="ECO:0000256" key="1">
    <source>
        <dbReference type="ARBA" id="ARBA00000142"/>
    </source>
</evidence>
<comment type="pathway">
    <text evidence="7">tRNA modification; N(7)-methylguanine-tRNA biosynthesis.</text>
</comment>
<dbReference type="SUPFAM" id="SSF53335">
    <property type="entry name" value="S-adenosyl-L-methionine-dependent methyltransferases"/>
    <property type="match status" value="1"/>
</dbReference>
<dbReference type="Pfam" id="PF02390">
    <property type="entry name" value="Methyltransf_4"/>
    <property type="match status" value="1"/>
</dbReference>
<comment type="caution">
    <text evidence="8">The sequence shown here is derived from an EMBL/GenBank/DDBJ whole genome shotgun (WGS) entry which is preliminary data.</text>
</comment>
<dbReference type="InterPro" id="IPR055361">
    <property type="entry name" value="tRNA_methyltr_TrmB_bact"/>
</dbReference>
<keyword evidence="5 7" id="KW-0949">S-adenosyl-L-methionine</keyword>
<reference evidence="8 9" key="1">
    <citation type="submission" date="2023-03" db="EMBL/GenBank/DDBJ databases">
        <title>Paludisphaera mucosa sp. nov. a novel planctomycete from northern fen.</title>
        <authorList>
            <person name="Ivanova A."/>
        </authorList>
    </citation>
    <scope>NUCLEOTIDE SEQUENCE [LARGE SCALE GENOMIC DNA]</scope>
    <source>
        <strain evidence="8 9">Pla2</strain>
    </source>
</reference>
<dbReference type="NCBIfam" id="TIGR00091">
    <property type="entry name" value="tRNA (guanosine(46)-N7)-methyltransferase TrmB"/>
    <property type="match status" value="1"/>
</dbReference>
<keyword evidence="4 7" id="KW-0808">Transferase</keyword>
<evidence type="ECO:0000256" key="4">
    <source>
        <dbReference type="ARBA" id="ARBA00022679"/>
    </source>
</evidence>
<dbReference type="HAMAP" id="MF_01057">
    <property type="entry name" value="tRNA_methyltr_TrmB"/>
    <property type="match status" value="1"/>
</dbReference>
<dbReference type="GO" id="GO:0008176">
    <property type="term" value="F:tRNA (guanine(46)-N7)-methyltransferase activity"/>
    <property type="evidence" value="ECO:0007669"/>
    <property type="project" value="UniProtKB-EC"/>
</dbReference>
<dbReference type="PROSITE" id="PS51625">
    <property type="entry name" value="SAM_MT_TRMB"/>
    <property type="match status" value="1"/>
</dbReference>
<dbReference type="Proteomes" id="UP001216907">
    <property type="component" value="Unassembled WGS sequence"/>
</dbReference>
<proteinExistence type="inferred from homology"/>
<dbReference type="EMBL" id="JARRAG010000001">
    <property type="protein sequence ID" value="MDG3002805.1"/>
    <property type="molecule type" value="Genomic_DNA"/>
</dbReference>
<evidence type="ECO:0000256" key="7">
    <source>
        <dbReference type="HAMAP-Rule" id="MF_01057"/>
    </source>
</evidence>
<comment type="caution">
    <text evidence="7">Lacks conserved residue(s) required for the propagation of feature annotation.</text>
</comment>
<feature type="binding site" evidence="7">
    <location>
        <position position="41"/>
    </location>
    <ligand>
        <name>S-adenosyl-L-methionine</name>
        <dbReference type="ChEBI" id="CHEBI:59789"/>
    </ligand>
</feature>
<dbReference type="RefSeq" id="WP_277859168.1">
    <property type="nucleotide sequence ID" value="NZ_JARRAG010000001.1"/>
</dbReference>
<feature type="binding site" evidence="7">
    <location>
        <position position="116"/>
    </location>
    <ligand>
        <name>S-adenosyl-L-methionine</name>
        <dbReference type="ChEBI" id="CHEBI:59789"/>
    </ligand>
</feature>
<accession>A0ABT6F5E6</accession>
<keyword evidence="6 7" id="KW-0819">tRNA processing</keyword>
<organism evidence="8 9">
    <name type="scientific">Paludisphaera mucosa</name>
    <dbReference type="NCBI Taxonomy" id="3030827"/>
    <lineage>
        <taxon>Bacteria</taxon>
        <taxon>Pseudomonadati</taxon>
        <taxon>Planctomycetota</taxon>
        <taxon>Planctomycetia</taxon>
        <taxon>Isosphaerales</taxon>
        <taxon>Isosphaeraceae</taxon>
        <taxon>Paludisphaera</taxon>
    </lineage>
</organism>
<evidence type="ECO:0000256" key="5">
    <source>
        <dbReference type="ARBA" id="ARBA00022691"/>
    </source>
</evidence>
<keyword evidence="3 7" id="KW-0489">Methyltransferase</keyword>
<gene>
    <name evidence="7 8" type="primary">trmB</name>
    <name evidence="8" type="ORF">PZE19_03300</name>
</gene>
<comment type="similarity">
    <text evidence="7">Belongs to the class I-like SAM-binding methyltransferase superfamily. TrmB family.</text>
</comment>
<evidence type="ECO:0000313" key="8">
    <source>
        <dbReference type="EMBL" id="MDG3002805.1"/>
    </source>
</evidence>
<sequence length="216" mass="24368">MTRPRADLDVSSVLLDPAARPGDDPLRWAELFGDDRPVVVEIGSGKGLFLANAAAKRPGLGFFGIEIARKYARLAAERAVKAGLTNVRLWPGDAGHLMARRVVAASLREVHVYFPDPWWKKRHKKRRVFNETLVGSIARALEPEGELHVATDVEEYHGVIRELMAVDIRFVEIDVPPLGEPESDHDYLTNFERKYRIEGRPVHRSSYRRVAETLIA</sequence>
<evidence type="ECO:0000313" key="9">
    <source>
        <dbReference type="Proteomes" id="UP001216907"/>
    </source>
</evidence>